<feature type="domain" description="CheW-like" evidence="1">
    <location>
        <begin position="88"/>
        <end position="225"/>
    </location>
</feature>
<name>A0A3P3VW74_9GAMM</name>
<reference evidence="2 3" key="2">
    <citation type="submission" date="2018-12" db="EMBL/GenBank/DDBJ databases">
        <title>Simiduia agarivorans gen. nov., sp. nov., a marine, agarolytic bacterium isolated from shallow coastal water from Keelung, Taiwan.</title>
        <authorList>
            <person name="Shieh W.Y."/>
        </authorList>
    </citation>
    <scope>NUCLEOTIDE SEQUENCE [LARGE SCALE GENOMIC DNA]</scope>
    <source>
        <strain evidence="2 3">GTF-13</strain>
    </source>
</reference>
<dbReference type="EMBL" id="QWEZ01000001">
    <property type="protein sequence ID" value="RRJ84973.1"/>
    <property type="molecule type" value="Genomic_DNA"/>
</dbReference>
<gene>
    <name evidence="2" type="ORF">D0544_07790</name>
</gene>
<dbReference type="InterPro" id="IPR036061">
    <property type="entry name" value="CheW-like_dom_sf"/>
</dbReference>
<dbReference type="InterPro" id="IPR002545">
    <property type="entry name" value="CheW-lke_dom"/>
</dbReference>
<evidence type="ECO:0000259" key="1">
    <source>
        <dbReference type="PROSITE" id="PS50851"/>
    </source>
</evidence>
<evidence type="ECO:0000313" key="3">
    <source>
        <dbReference type="Proteomes" id="UP000280792"/>
    </source>
</evidence>
<dbReference type="RefSeq" id="WP_125015402.1">
    <property type="nucleotide sequence ID" value="NZ_QWEZ01000001.1"/>
</dbReference>
<keyword evidence="3" id="KW-1185">Reference proteome</keyword>
<sequence>MSQQQLKVAVTKPQEAIQEYLDGLLQDATARALMLDEAVAPQEVVEVVKEVELPTPSLEITPQVKEEPVAVVESAPTAIGRPEWSRQRFECLLFKVAGLKLAVPLIELGTIYPLDEPLTPLFGQPDWFLGLYKHTGKSIRVMDAAKWVMPERYSPELNEGLKYIISLKGCDWALAVHDVAEAIQLDPDAVRWRTERGKRPWLAGTVIGEMCALLDVERLSSLICEAESNGNAMRAN</sequence>
<dbReference type="Proteomes" id="UP000280792">
    <property type="component" value="Unassembled WGS sequence"/>
</dbReference>
<dbReference type="Gene3D" id="2.30.30.40">
    <property type="entry name" value="SH3 Domains"/>
    <property type="match status" value="1"/>
</dbReference>
<dbReference type="PROSITE" id="PS50851">
    <property type="entry name" value="CHEW"/>
    <property type="match status" value="1"/>
</dbReference>
<dbReference type="GO" id="GO:0006935">
    <property type="term" value="P:chemotaxis"/>
    <property type="evidence" value="ECO:0007669"/>
    <property type="project" value="InterPro"/>
</dbReference>
<comment type="caution">
    <text evidence="2">The sequence shown here is derived from an EMBL/GenBank/DDBJ whole genome shotgun (WGS) entry which is preliminary data.</text>
</comment>
<proteinExistence type="predicted"/>
<dbReference type="SMART" id="SM00260">
    <property type="entry name" value="CheW"/>
    <property type="match status" value="1"/>
</dbReference>
<dbReference type="GO" id="GO:0007165">
    <property type="term" value="P:signal transduction"/>
    <property type="evidence" value="ECO:0007669"/>
    <property type="project" value="InterPro"/>
</dbReference>
<dbReference type="CDD" id="cd00588">
    <property type="entry name" value="CheW_like"/>
    <property type="match status" value="1"/>
</dbReference>
<accession>A0A3P3VW74</accession>
<dbReference type="Gene3D" id="2.40.50.180">
    <property type="entry name" value="CheA-289, Domain 4"/>
    <property type="match status" value="1"/>
</dbReference>
<dbReference type="AlphaFoldDB" id="A0A3P3VW74"/>
<dbReference type="SUPFAM" id="SSF50341">
    <property type="entry name" value="CheW-like"/>
    <property type="match status" value="1"/>
</dbReference>
<dbReference type="Pfam" id="PF01584">
    <property type="entry name" value="CheW"/>
    <property type="match status" value="1"/>
</dbReference>
<evidence type="ECO:0000313" key="2">
    <source>
        <dbReference type="EMBL" id="RRJ84973.1"/>
    </source>
</evidence>
<protein>
    <submittedName>
        <fullName evidence="2">Chemotaxis protein CheW</fullName>
    </submittedName>
</protein>
<reference evidence="2 3" key="1">
    <citation type="submission" date="2018-08" db="EMBL/GenBank/DDBJ databases">
        <authorList>
            <person name="Khan S.A."/>
        </authorList>
    </citation>
    <scope>NUCLEOTIDE SEQUENCE [LARGE SCALE GENOMIC DNA]</scope>
    <source>
        <strain evidence="2 3">GTF-13</strain>
    </source>
</reference>
<organism evidence="2 3">
    <name type="scientific">Aestuariirhabdus litorea</name>
    <dbReference type="NCBI Taxonomy" id="2528527"/>
    <lineage>
        <taxon>Bacteria</taxon>
        <taxon>Pseudomonadati</taxon>
        <taxon>Pseudomonadota</taxon>
        <taxon>Gammaproteobacteria</taxon>
        <taxon>Oceanospirillales</taxon>
        <taxon>Aestuariirhabdaceae</taxon>
        <taxon>Aestuariirhabdus</taxon>
    </lineage>
</organism>